<feature type="region of interest" description="Disordered" evidence="2">
    <location>
        <begin position="21"/>
        <end position="40"/>
    </location>
</feature>
<reference evidence="4" key="1">
    <citation type="submission" date="2020-04" db="EMBL/GenBank/DDBJ databases">
        <authorList>
            <person name="Zhang T."/>
        </authorList>
    </citation>
    <scope>NUCLEOTIDE SEQUENCE</scope>
    <source>
        <strain evidence="4">HKST-UBA01</strain>
    </source>
</reference>
<proteinExistence type="inferred from homology"/>
<dbReference type="InterPro" id="IPR000352">
    <property type="entry name" value="Pep_chain_release_fac_I"/>
</dbReference>
<dbReference type="InterPro" id="IPR045853">
    <property type="entry name" value="Pep_chain_release_fac_I_sf"/>
</dbReference>
<accession>A0A956M4A7</accession>
<dbReference type="SUPFAM" id="SSF75620">
    <property type="entry name" value="Release factor"/>
    <property type="match status" value="1"/>
</dbReference>
<feature type="domain" description="Prokaryotic-type class I peptide chain release factors" evidence="3">
    <location>
        <begin position="15"/>
        <end position="109"/>
    </location>
</feature>
<gene>
    <name evidence="4" type="ORF">KC729_19495</name>
</gene>
<dbReference type="Proteomes" id="UP000697710">
    <property type="component" value="Unassembled WGS sequence"/>
</dbReference>
<evidence type="ECO:0000256" key="1">
    <source>
        <dbReference type="ARBA" id="ARBA00010835"/>
    </source>
</evidence>
<organism evidence="4 5">
    <name type="scientific">Eiseniibacteriota bacterium</name>
    <dbReference type="NCBI Taxonomy" id="2212470"/>
    <lineage>
        <taxon>Bacteria</taxon>
        <taxon>Candidatus Eiseniibacteriota</taxon>
    </lineage>
</organism>
<dbReference type="AlphaFoldDB" id="A0A956M4A7"/>
<sequence length="115" mass="13127">MPLRWTREILALLEECDVTPYRASGKGGQKRNKTESAVRVVHRPTGIVRIGTESRSQSANKLRALERVREALEARDRKPKPRKATRPTSASQERRITGKRRRGEIKRGRSPVSDE</sequence>
<evidence type="ECO:0000256" key="2">
    <source>
        <dbReference type="SAM" id="MobiDB-lite"/>
    </source>
</evidence>
<evidence type="ECO:0000313" key="4">
    <source>
        <dbReference type="EMBL" id="MCA9729877.1"/>
    </source>
</evidence>
<evidence type="ECO:0000313" key="5">
    <source>
        <dbReference type="Proteomes" id="UP000697710"/>
    </source>
</evidence>
<evidence type="ECO:0000259" key="3">
    <source>
        <dbReference type="Pfam" id="PF00472"/>
    </source>
</evidence>
<comment type="similarity">
    <text evidence="1">Belongs to the prokaryotic/mitochondrial release factor family.</text>
</comment>
<protein>
    <submittedName>
        <fullName evidence="4">Peptide chain release factor-like protein</fullName>
    </submittedName>
</protein>
<dbReference type="Pfam" id="PF00472">
    <property type="entry name" value="RF-1"/>
    <property type="match status" value="1"/>
</dbReference>
<dbReference type="EMBL" id="JAGQHR010000880">
    <property type="protein sequence ID" value="MCA9729877.1"/>
    <property type="molecule type" value="Genomic_DNA"/>
</dbReference>
<comment type="caution">
    <text evidence="4">The sequence shown here is derived from an EMBL/GenBank/DDBJ whole genome shotgun (WGS) entry which is preliminary data.</text>
</comment>
<dbReference type="PANTHER" id="PTHR43804:SF6">
    <property type="entry name" value="CLASS I PEPTIDE CHAIN RELEASE FACTOR"/>
    <property type="match status" value="1"/>
</dbReference>
<name>A0A956M4A7_UNCEI</name>
<dbReference type="Gene3D" id="3.30.160.20">
    <property type="match status" value="2"/>
</dbReference>
<feature type="region of interest" description="Disordered" evidence="2">
    <location>
        <begin position="71"/>
        <end position="115"/>
    </location>
</feature>
<dbReference type="InterPro" id="IPR050057">
    <property type="entry name" value="Prokaryotic/Mito_RF"/>
</dbReference>
<reference evidence="4" key="2">
    <citation type="journal article" date="2021" name="Microbiome">
        <title>Successional dynamics and alternative stable states in a saline activated sludge microbial community over 9 years.</title>
        <authorList>
            <person name="Wang Y."/>
            <person name="Ye J."/>
            <person name="Ju F."/>
            <person name="Liu L."/>
            <person name="Boyd J.A."/>
            <person name="Deng Y."/>
            <person name="Parks D.H."/>
            <person name="Jiang X."/>
            <person name="Yin X."/>
            <person name="Woodcroft B.J."/>
            <person name="Tyson G.W."/>
            <person name="Hugenholtz P."/>
            <person name="Polz M.F."/>
            <person name="Zhang T."/>
        </authorList>
    </citation>
    <scope>NUCLEOTIDE SEQUENCE</scope>
    <source>
        <strain evidence="4">HKST-UBA01</strain>
    </source>
</reference>
<dbReference type="GO" id="GO:0003747">
    <property type="term" value="F:translation release factor activity"/>
    <property type="evidence" value="ECO:0007669"/>
    <property type="project" value="InterPro"/>
</dbReference>
<dbReference type="PANTHER" id="PTHR43804">
    <property type="entry name" value="LD18447P"/>
    <property type="match status" value="1"/>
</dbReference>